<reference evidence="14 15" key="1">
    <citation type="submission" date="2020-04" db="EMBL/GenBank/DDBJ databases">
        <title>Perkinsus olseni comparative genomics.</title>
        <authorList>
            <person name="Bogema D.R."/>
        </authorList>
    </citation>
    <scope>NUCLEOTIDE SEQUENCE [LARGE SCALE GENOMIC DNA]</scope>
    <source>
        <strain evidence="14">ATCC PRA-179</strain>
    </source>
</reference>
<organism evidence="14 15">
    <name type="scientific">Perkinsus olseni</name>
    <name type="common">Perkinsus atlanticus</name>
    <dbReference type="NCBI Taxonomy" id="32597"/>
    <lineage>
        <taxon>Eukaryota</taxon>
        <taxon>Sar</taxon>
        <taxon>Alveolata</taxon>
        <taxon>Perkinsozoa</taxon>
        <taxon>Perkinsea</taxon>
        <taxon>Perkinsida</taxon>
        <taxon>Perkinsidae</taxon>
        <taxon>Perkinsus</taxon>
    </lineage>
</organism>
<evidence type="ECO:0000256" key="6">
    <source>
        <dbReference type="ARBA" id="ARBA00022917"/>
    </source>
</evidence>
<dbReference type="OrthoDB" id="10250478at2759"/>
<dbReference type="InterPro" id="IPR050132">
    <property type="entry name" value="Gln/Glu-tRNA_Ligase"/>
</dbReference>
<dbReference type="InterPro" id="IPR004514">
    <property type="entry name" value="Gln-tRNA-synth"/>
</dbReference>
<dbReference type="Pfam" id="PF03950">
    <property type="entry name" value="tRNA-synt_1c_C"/>
    <property type="match status" value="1"/>
</dbReference>
<keyword evidence="5 9" id="KW-0067">ATP-binding</keyword>
<evidence type="ECO:0000256" key="5">
    <source>
        <dbReference type="ARBA" id="ARBA00022840"/>
    </source>
</evidence>
<dbReference type="FunFam" id="1.10.1160.10:FF:000001">
    <property type="entry name" value="Glutamine--tRNA ligase"/>
    <property type="match status" value="1"/>
</dbReference>
<dbReference type="GO" id="GO:0004819">
    <property type="term" value="F:glutamine-tRNA ligase activity"/>
    <property type="evidence" value="ECO:0007669"/>
    <property type="project" value="UniProtKB-EC"/>
</dbReference>
<dbReference type="GO" id="GO:0006425">
    <property type="term" value="P:glutaminyl-tRNA aminoacylation"/>
    <property type="evidence" value="ECO:0007669"/>
    <property type="project" value="InterPro"/>
</dbReference>
<dbReference type="InterPro" id="IPR014729">
    <property type="entry name" value="Rossmann-like_a/b/a_fold"/>
</dbReference>
<dbReference type="InterPro" id="IPR020058">
    <property type="entry name" value="Glu/Gln-tRNA-synth_Ib_cat-dom"/>
</dbReference>
<evidence type="ECO:0000256" key="8">
    <source>
        <dbReference type="ARBA" id="ARBA00048270"/>
    </source>
</evidence>
<evidence type="ECO:0000256" key="7">
    <source>
        <dbReference type="ARBA" id="ARBA00023146"/>
    </source>
</evidence>
<dbReference type="Pfam" id="PF00749">
    <property type="entry name" value="tRNA-synt_1c"/>
    <property type="match status" value="1"/>
</dbReference>
<keyword evidence="4 9" id="KW-0547">Nucleotide-binding</keyword>
<evidence type="ECO:0000256" key="2">
    <source>
        <dbReference type="ARBA" id="ARBA00022490"/>
    </source>
</evidence>
<dbReference type="PROSITE" id="PS00178">
    <property type="entry name" value="AA_TRNA_LIGASE_I"/>
    <property type="match status" value="1"/>
</dbReference>
<evidence type="ECO:0000259" key="11">
    <source>
        <dbReference type="Pfam" id="PF00749"/>
    </source>
</evidence>
<dbReference type="InterPro" id="IPR020059">
    <property type="entry name" value="Glu/Gln-tRNA-synth_Ib_codon-bd"/>
</dbReference>
<dbReference type="SUPFAM" id="SSF52374">
    <property type="entry name" value="Nucleotidylyl transferase"/>
    <property type="match status" value="1"/>
</dbReference>
<dbReference type="NCBIfam" id="NF011291">
    <property type="entry name" value="PRK14703.1"/>
    <property type="match status" value="1"/>
</dbReference>
<dbReference type="GO" id="GO:0005829">
    <property type="term" value="C:cytosol"/>
    <property type="evidence" value="ECO:0007669"/>
    <property type="project" value="TreeGrafter"/>
</dbReference>
<feature type="domain" description="Glutamyl/glutaminyl-tRNA synthetase class Ib catalytic" evidence="11">
    <location>
        <begin position="30"/>
        <end position="339"/>
    </location>
</feature>
<dbReference type="Pfam" id="PF20974">
    <property type="entry name" value="tRNA-synt_1c_C2"/>
    <property type="match status" value="1"/>
</dbReference>
<comment type="similarity">
    <text evidence="9">Belongs to the class-I aminoacyl-tRNA synthetase family.</text>
</comment>
<dbReference type="Gene3D" id="2.40.240.10">
    <property type="entry name" value="Ribosomal Protein L25, Chain P"/>
    <property type="match status" value="2"/>
</dbReference>
<dbReference type="FunFam" id="3.90.800.10:FF:000001">
    <property type="entry name" value="Glutamine--tRNA ligase"/>
    <property type="match status" value="1"/>
</dbReference>
<evidence type="ECO:0000256" key="1">
    <source>
        <dbReference type="ARBA" id="ARBA00012836"/>
    </source>
</evidence>
<keyword evidence="7 9" id="KW-0030">Aminoacyl-tRNA synthetase</keyword>
<dbReference type="PANTHER" id="PTHR43097:SF5">
    <property type="entry name" value="GLUTAMATE--TRNA LIGASE"/>
    <property type="match status" value="1"/>
</dbReference>
<dbReference type="NCBIfam" id="TIGR00440">
    <property type="entry name" value="glnS"/>
    <property type="match status" value="1"/>
</dbReference>
<comment type="caution">
    <text evidence="14">The sequence shown here is derived from an EMBL/GenBank/DDBJ whole genome shotgun (WGS) entry which is preliminary data.</text>
</comment>
<dbReference type="CDD" id="cd00807">
    <property type="entry name" value="GlnRS_core"/>
    <property type="match status" value="1"/>
</dbReference>
<name>A0A7J6L5Z8_PEROL</name>
<evidence type="ECO:0000256" key="9">
    <source>
        <dbReference type="RuleBase" id="RU363037"/>
    </source>
</evidence>
<dbReference type="Gene3D" id="3.90.800.10">
    <property type="entry name" value="Glutamyl-tRNA Synthetase, Domain 3"/>
    <property type="match status" value="1"/>
</dbReference>
<dbReference type="PANTHER" id="PTHR43097">
    <property type="entry name" value="GLUTAMINE-TRNA LIGASE"/>
    <property type="match status" value="1"/>
</dbReference>
<comment type="catalytic activity">
    <reaction evidence="8">
        <text>tRNA(Gln) + L-glutamine + ATP = L-glutaminyl-tRNA(Gln) + AMP + diphosphate</text>
        <dbReference type="Rhea" id="RHEA:20121"/>
        <dbReference type="Rhea" id="RHEA-COMP:9662"/>
        <dbReference type="Rhea" id="RHEA-COMP:9681"/>
        <dbReference type="ChEBI" id="CHEBI:30616"/>
        <dbReference type="ChEBI" id="CHEBI:33019"/>
        <dbReference type="ChEBI" id="CHEBI:58359"/>
        <dbReference type="ChEBI" id="CHEBI:78442"/>
        <dbReference type="ChEBI" id="CHEBI:78521"/>
        <dbReference type="ChEBI" id="CHEBI:456215"/>
        <dbReference type="EC" id="6.1.1.18"/>
    </reaction>
</comment>
<dbReference type="InterPro" id="IPR020061">
    <property type="entry name" value="Glu_tRNA_lig_a-bdl"/>
</dbReference>
<evidence type="ECO:0000256" key="3">
    <source>
        <dbReference type="ARBA" id="ARBA00022598"/>
    </source>
</evidence>
<dbReference type="EMBL" id="JABAHT010000522">
    <property type="protein sequence ID" value="KAF4654625.1"/>
    <property type="molecule type" value="Genomic_DNA"/>
</dbReference>
<sequence length="910" mass="102976">MSTEPAGKNFIQTAIDQDLAPGGRCHGKSIVTRFPPEPNGYLHIGHAKSICLNFGLAKQYGGTCHLRFDDTNPSAESDEYVRSIQEDVKWLGFDWGDNLFFASSYFDQLYEWAEYLINKGEAYVDLQTPEQIRINRGNINTPGTNSPCRDQTPEENLRLFREMRDGKFKEGEALLRAKIDMSSPNMNMRDPPMYRILHKEHHRTGKKWCIYPLYDFAHGQEDAIEHITHSICTLEFENHRELYDWFIAHLPVPSEPHQYEFARLQVTNTIMSKRKLLKLVNSHSVRGWDDPRMPTISGMRRRGVTPKALRTFCQKVGVSTSLSTIDSVLLDECIREDLEANSNRRMCVVDPVKIYIETMADDERIEVEAPNHPGMPEAGSRKLYLRNRLVIESSDFRIDPPEGFKRLSLGGKVKLRYGYVIKAERVTPEGVVICSHDPESLHGEGSLPKDVKGVIHWAVDAEETNEDVVRGTVNWYENLLLPESTPTDEGATSEEEASMVPGTGEVETNEADKDAWLSTLNPNSLREYKAYFEPAMAEAKPMETFQFERVGYFVVDKDSTPGDLACNLTVTLKESGLKKTEGKHAGRSRKEAQAAQLAEKEAKKKIRPQDMFKDQTDKYSQFDENGIPTHDAAGEKLTKSAFKKLHKEWEKQRRLYYRRAEAILLRLEILNGVGGQDMLRPFLTPLAPTITPVIIRRFSACAANVNGQTTLGAGLDGSCATLLLPPTTAQQMEVTKGVVRKKYTSRRMLDNDEASLDPVLAKAKRALWRLSSLPDDIADPCNEGEVLRWYEGKQAAKANRRAERQKEKEAVARRKIIRLGRLALRQLELGSLRPRELVAKAPKLSSLLEPSAMPSPTAEDQEIYRWYDRVCTVLSSDAAVDDEHTNKKRRRKRRAEAVEEGSLEALASPG</sequence>
<dbReference type="InterPro" id="IPR001412">
    <property type="entry name" value="aa-tRNA-synth_I_CS"/>
</dbReference>
<protein>
    <recommendedName>
        <fullName evidence="1">glutamine--tRNA ligase</fullName>
        <ecNumber evidence="1">6.1.1.18</ecNumber>
    </recommendedName>
</protein>
<dbReference type="EC" id="6.1.1.18" evidence="1"/>
<feature type="domain" description="tRNA synthetases class I (E and Q) anti-codon binding" evidence="13">
    <location>
        <begin position="454"/>
        <end position="556"/>
    </location>
</feature>
<evidence type="ECO:0000313" key="15">
    <source>
        <dbReference type="Proteomes" id="UP000570595"/>
    </source>
</evidence>
<dbReference type="FunFam" id="3.40.50.620:FF:000037">
    <property type="entry name" value="Glutamine--tRNA ligase cytoplasmic"/>
    <property type="match status" value="1"/>
</dbReference>
<keyword evidence="2" id="KW-0963">Cytoplasm</keyword>
<dbReference type="SUPFAM" id="SSF50715">
    <property type="entry name" value="Ribosomal protein L25-like"/>
    <property type="match status" value="1"/>
</dbReference>
<evidence type="ECO:0000259" key="12">
    <source>
        <dbReference type="Pfam" id="PF03950"/>
    </source>
</evidence>
<feature type="domain" description="Glutamyl/glutaminyl-tRNA synthetase class Ib anti-codon binding" evidence="12">
    <location>
        <begin position="342"/>
        <end position="431"/>
    </location>
</feature>
<proteinExistence type="inferred from homology"/>
<keyword evidence="6 9" id="KW-0648">Protein biosynthesis</keyword>
<dbReference type="AlphaFoldDB" id="A0A7J6L5Z8"/>
<feature type="region of interest" description="Disordered" evidence="10">
    <location>
        <begin position="880"/>
        <end position="910"/>
    </location>
</feature>
<keyword evidence="3 9" id="KW-0436">Ligase</keyword>
<accession>A0A7J6L5Z8</accession>
<dbReference type="Gene3D" id="1.10.1160.10">
    <property type="entry name" value="Glutamyl-trna Synthetase, Domain 2"/>
    <property type="match status" value="1"/>
</dbReference>
<dbReference type="PRINTS" id="PR00987">
    <property type="entry name" value="TRNASYNTHGLU"/>
</dbReference>
<dbReference type="InterPro" id="IPR000924">
    <property type="entry name" value="Glu/Gln-tRNA-synth"/>
</dbReference>
<dbReference type="GO" id="GO:0005524">
    <property type="term" value="F:ATP binding"/>
    <property type="evidence" value="ECO:0007669"/>
    <property type="project" value="UniProtKB-KW"/>
</dbReference>
<evidence type="ECO:0000256" key="10">
    <source>
        <dbReference type="SAM" id="MobiDB-lite"/>
    </source>
</evidence>
<dbReference type="InterPro" id="IPR049437">
    <property type="entry name" value="tRNA-synt_1c_C2"/>
</dbReference>
<dbReference type="InterPro" id="IPR020056">
    <property type="entry name" value="Rbsml_bL25/Gln-tRNA_synth_N"/>
</dbReference>
<evidence type="ECO:0000313" key="14">
    <source>
        <dbReference type="EMBL" id="KAF4654625.1"/>
    </source>
</evidence>
<evidence type="ECO:0000256" key="4">
    <source>
        <dbReference type="ARBA" id="ARBA00022741"/>
    </source>
</evidence>
<feature type="region of interest" description="Disordered" evidence="10">
    <location>
        <begin position="579"/>
        <end position="610"/>
    </location>
</feature>
<dbReference type="Gene3D" id="3.40.50.620">
    <property type="entry name" value="HUPs"/>
    <property type="match status" value="1"/>
</dbReference>
<dbReference type="InterPro" id="IPR011035">
    <property type="entry name" value="Ribosomal_bL25/Gln-tRNA_synth"/>
</dbReference>
<gene>
    <name evidence="14" type="ORF">FOZ61_008153</name>
</gene>
<evidence type="ECO:0000259" key="13">
    <source>
        <dbReference type="Pfam" id="PF20974"/>
    </source>
</evidence>
<dbReference type="Proteomes" id="UP000570595">
    <property type="component" value="Unassembled WGS sequence"/>
</dbReference>